<gene>
    <name evidence="2" type="ORF">IAG11_22540</name>
</gene>
<evidence type="ECO:0000259" key="1">
    <source>
        <dbReference type="Pfam" id="PF13086"/>
    </source>
</evidence>
<dbReference type="Pfam" id="PF13086">
    <property type="entry name" value="AAA_11"/>
    <property type="match status" value="1"/>
</dbReference>
<evidence type="ECO:0000313" key="2">
    <source>
        <dbReference type="EMBL" id="MBD0222606.1"/>
    </source>
</evidence>
<accession>A0A8I0FDE9</accession>
<dbReference type="EMBL" id="JACSVK010000591">
    <property type="protein sequence ID" value="MBD0222606.1"/>
    <property type="molecule type" value="Genomic_DNA"/>
</dbReference>
<dbReference type="Proteomes" id="UP000634608">
    <property type="component" value="Unassembled WGS sequence"/>
</dbReference>
<dbReference type="GO" id="GO:0004386">
    <property type="term" value="F:helicase activity"/>
    <property type="evidence" value="ECO:0007669"/>
    <property type="project" value="InterPro"/>
</dbReference>
<proteinExistence type="predicted"/>
<dbReference type="AlphaFoldDB" id="A0A8I0FDE9"/>
<dbReference type="Gene3D" id="3.40.50.300">
    <property type="entry name" value="P-loop containing nucleotide triphosphate hydrolases"/>
    <property type="match status" value="1"/>
</dbReference>
<feature type="non-terminal residue" evidence="2">
    <location>
        <position position="1"/>
    </location>
</feature>
<organism evidence="2 3">
    <name type="scientific">Acinetobacter baumannii</name>
    <dbReference type="NCBI Taxonomy" id="470"/>
    <lineage>
        <taxon>Bacteria</taxon>
        <taxon>Pseudomonadati</taxon>
        <taxon>Pseudomonadota</taxon>
        <taxon>Gammaproteobacteria</taxon>
        <taxon>Moraxellales</taxon>
        <taxon>Moraxellaceae</taxon>
        <taxon>Acinetobacter</taxon>
        <taxon>Acinetobacter calcoaceticus/baumannii complex</taxon>
    </lineage>
</organism>
<dbReference type="InterPro" id="IPR041677">
    <property type="entry name" value="DNA2/NAM7_AAA_11"/>
</dbReference>
<comment type="caution">
    <text evidence="2">The sequence shown here is derived from an EMBL/GenBank/DDBJ whole genome shotgun (WGS) entry which is preliminary data.</text>
</comment>
<protein>
    <submittedName>
        <fullName evidence="2">AAA family ATPase</fullName>
    </submittedName>
</protein>
<feature type="non-terminal residue" evidence="2">
    <location>
        <position position="177"/>
    </location>
</feature>
<reference evidence="2" key="1">
    <citation type="submission" date="2020-08" db="EMBL/GenBank/DDBJ databases">
        <title>Diversity of carbapenem-resistant Acinetobacter baumannii and bacteriophage-mediated spread of the Oxa23 carbapenemase.</title>
        <authorList>
            <person name="Abouelfetouh A."/>
            <person name="Mattock J."/>
            <person name="Turner D."/>
            <person name="Li E."/>
            <person name="Evans B.A."/>
        </authorList>
    </citation>
    <scope>NUCLEOTIDE SEQUENCE</scope>
    <source>
        <strain evidence="2">A86</strain>
    </source>
</reference>
<feature type="domain" description="DNA2/NAM7 helicase helicase" evidence="1">
    <location>
        <begin position="102"/>
        <end position="167"/>
    </location>
</feature>
<dbReference type="RefSeq" id="WP_317510581.1">
    <property type="nucleotide sequence ID" value="NZ_JACSVK010000591.1"/>
</dbReference>
<name>A0A8I0FDE9_ACIBA</name>
<evidence type="ECO:0000313" key="3">
    <source>
        <dbReference type="Proteomes" id="UP000634608"/>
    </source>
</evidence>
<sequence length="177" mass="19701">IRQKCDKLISDLQAVHALGVRHVIGPDFWKLSFEELHRTSVNTSEIIDDIRARIFIKSIQLHRLTILSNAKRFLSNLRMVGQMLSGNTKGLSLHDRPVIWDSLFFVVPVVSTTLASFSRLFAGMGQDSLGWLLIDEAGQATPQSAAGAIWRSKRAILIGDPLQVEPVFTLPDSVVEI</sequence>
<dbReference type="InterPro" id="IPR027417">
    <property type="entry name" value="P-loop_NTPase"/>
</dbReference>